<keyword evidence="3" id="KW-1185">Reference proteome</keyword>
<accession>A0ABT4VG90</accession>
<evidence type="ECO:0000313" key="2">
    <source>
        <dbReference type="EMBL" id="MDA4843709.1"/>
    </source>
</evidence>
<dbReference type="EMBL" id="JAPJZH010000001">
    <property type="protein sequence ID" value="MDA4843709.1"/>
    <property type="molecule type" value="Genomic_DNA"/>
</dbReference>
<protein>
    <recommendedName>
        <fullName evidence="4">Cytochrome c domain-containing protein</fullName>
    </recommendedName>
</protein>
<evidence type="ECO:0000313" key="3">
    <source>
        <dbReference type="Proteomes" id="UP001148313"/>
    </source>
</evidence>
<name>A0ABT4VG90_9HYPH</name>
<gene>
    <name evidence="2" type="ORF">OOZ53_00005</name>
</gene>
<dbReference type="InterPro" id="IPR022269">
    <property type="entry name" value="SO_2930-like_C"/>
</dbReference>
<feature type="signal peptide" evidence="1">
    <location>
        <begin position="1"/>
        <end position="21"/>
    </location>
</feature>
<sequence>MIVRALLATALWLTALSHAWADTVDDAALMASKPARMLSEYGLFIDLRNQVPNVGVLPYDLVTPLFTDYASKLRFVYVPGGKSARYSQREVFEFPVGTVLIKTFAYPSHLDRPDEQIRLIETRLLIRQENGWKAWPYVWNEEMTDARLKIAGKRMSISFARADGSQLDIDYAVPNANQCKGCHALNGEITPVGPNARNLNRDYDYGGAVKNQIKMWSDLELLKNAPDASELQRATDWSDRNEPIDERARSYLDVNCAHCHRKEGPASNSGLFLTAWEEDRTAWGYRKRPVAAGRGSGGLDFDIEPGNAERSILLYRMRSSDPAIMMPELGRSLVHEEAVEMLAEWINGLN</sequence>
<keyword evidence="1" id="KW-0732">Signal</keyword>
<evidence type="ECO:0000256" key="1">
    <source>
        <dbReference type="SAM" id="SignalP"/>
    </source>
</evidence>
<dbReference type="RefSeq" id="WP_271087221.1">
    <property type="nucleotide sequence ID" value="NZ_JAPJZH010000001.1"/>
</dbReference>
<proteinExistence type="predicted"/>
<evidence type="ECO:0008006" key="4">
    <source>
        <dbReference type="Google" id="ProtNLM"/>
    </source>
</evidence>
<organism evidence="2 3">
    <name type="scientific">Hoeflea poritis</name>
    <dbReference type="NCBI Taxonomy" id="2993659"/>
    <lineage>
        <taxon>Bacteria</taxon>
        <taxon>Pseudomonadati</taxon>
        <taxon>Pseudomonadota</taxon>
        <taxon>Alphaproteobacteria</taxon>
        <taxon>Hyphomicrobiales</taxon>
        <taxon>Rhizobiaceae</taxon>
        <taxon>Hoeflea</taxon>
    </lineage>
</organism>
<feature type="chain" id="PRO_5046232837" description="Cytochrome c domain-containing protein" evidence="1">
    <location>
        <begin position="22"/>
        <end position="350"/>
    </location>
</feature>
<reference evidence="2" key="1">
    <citation type="submission" date="2022-11" db="EMBL/GenBank/DDBJ databases">
        <title>Hoeflea poritis sp. nov., isolated from scleractinian coral Porites lutea.</title>
        <authorList>
            <person name="Zhang G."/>
            <person name="Wei Q."/>
            <person name="Cai L."/>
        </authorList>
    </citation>
    <scope>NUCLEOTIDE SEQUENCE</scope>
    <source>
        <strain evidence="2">E7-10</strain>
    </source>
</reference>
<dbReference type="NCBIfam" id="TIGR03806">
    <property type="entry name" value="chp_HNE_0200"/>
    <property type="match status" value="1"/>
</dbReference>
<dbReference type="Proteomes" id="UP001148313">
    <property type="component" value="Unassembled WGS sequence"/>
</dbReference>
<comment type="caution">
    <text evidence="2">The sequence shown here is derived from an EMBL/GenBank/DDBJ whole genome shotgun (WGS) entry which is preliminary data.</text>
</comment>